<keyword evidence="3" id="KW-1185">Reference proteome</keyword>
<organism evidence="2 3">
    <name type="scientific">Lucilia cuprina</name>
    <name type="common">Green bottle fly</name>
    <name type="synonym">Australian sheep blowfly</name>
    <dbReference type="NCBI Taxonomy" id="7375"/>
    <lineage>
        <taxon>Eukaryota</taxon>
        <taxon>Metazoa</taxon>
        <taxon>Ecdysozoa</taxon>
        <taxon>Arthropoda</taxon>
        <taxon>Hexapoda</taxon>
        <taxon>Insecta</taxon>
        <taxon>Pterygota</taxon>
        <taxon>Neoptera</taxon>
        <taxon>Endopterygota</taxon>
        <taxon>Diptera</taxon>
        <taxon>Brachycera</taxon>
        <taxon>Muscomorpha</taxon>
        <taxon>Oestroidea</taxon>
        <taxon>Calliphoridae</taxon>
        <taxon>Luciliinae</taxon>
        <taxon>Lucilia</taxon>
    </lineage>
</organism>
<dbReference type="AlphaFoldDB" id="A0A0L0C5P1"/>
<sequence>MSAHTKLILLTLFCVFLDLSLAVDTCEECMANDAFCVDETSYYLCMNGKPMKTELITCPEDQVCSKSANICEPKADDNAICGGSSCNICNIDDKYTCVSKTQFGRCLNGKVAVTSSCERGSLCSTEMLTYGQICAPTCVLDFFGLSATCSNDQPITTTAAPPSTPNVATMKEKCEAKQSDKKIYTVLGDAKCETNM</sequence>
<gene>
    <name evidence="2" type="ORF">FF38_10598</name>
</gene>
<accession>A0A0L0C5P1</accession>
<feature type="signal peptide" evidence="1">
    <location>
        <begin position="1"/>
        <end position="22"/>
    </location>
</feature>
<evidence type="ECO:0000313" key="3">
    <source>
        <dbReference type="Proteomes" id="UP000037069"/>
    </source>
</evidence>
<comment type="caution">
    <text evidence="2">The sequence shown here is derived from an EMBL/GenBank/DDBJ whole genome shotgun (WGS) entry which is preliminary data.</text>
</comment>
<dbReference type="Proteomes" id="UP000037069">
    <property type="component" value="Unassembled WGS sequence"/>
</dbReference>
<feature type="chain" id="PRO_5005535583" evidence="1">
    <location>
        <begin position="23"/>
        <end position="196"/>
    </location>
</feature>
<dbReference type="STRING" id="7375.A0A0L0C5P1"/>
<evidence type="ECO:0000313" key="2">
    <source>
        <dbReference type="EMBL" id="KNC27556.1"/>
    </source>
</evidence>
<name>A0A0L0C5P1_LUCCU</name>
<dbReference type="OMA" id="YADENCH"/>
<dbReference type="OrthoDB" id="7987789at2759"/>
<evidence type="ECO:0000256" key="1">
    <source>
        <dbReference type="SAM" id="SignalP"/>
    </source>
</evidence>
<reference evidence="2 3" key="1">
    <citation type="journal article" date="2015" name="Nat. Commun.">
        <title>Lucilia cuprina genome unlocks parasitic fly biology to underpin future interventions.</title>
        <authorList>
            <person name="Anstead C.A."/>
            <person name="Korhonen P.K."/>
            <person name="Young N.D."/>
            <person name="Hall R.S."/>
            <person name="Jex A.R."/>
            <person name="Murali S.C."/>
            <person name="Hughes D.S."/>
            <person name="Lee S.F."/>
            <person name="Perry T."/>
            <person name="Stroehlein A.J."/>
            <person name="Ansell B.R."/>
            <person name="Breugelmans B."/>
            <person name="Hofmann A."/>
            <person name="Qu J."/>
            <person name="Dugan S."/>
            <person name="Lee S.L."/>
            <person name="Chao H."/>
            <person name="Dinh H."/>
            <person name="Han Y."/>
            <person name="Doddapaneni H.V."/>
            <person name="Worley K.C."/>
            <person name="Muzny D.M."/>
            <person name="Ioannidis P."/>
            <person name="Waterhouse R.M."/>
            <person name="Zdobnov E.M."/>
            <person name="James P.J."/>
            <person name="Bagnall N.H."/>
            <person name="Kotze A.C."/>
            <person name="Gibbs R.A."/>
            <person name="Richards S."/>
            <person name="Batterham P."/>
            <person name="Gasser R.B."/>
        </authorList>
    </citation>
    <scope>NUCLEOTIDE SEQUENCE [LARGE SCALE GENOMIC DNA]</scope>
    <source>
        <strain evidence="2 3">LS</strain>
        <tissue evidence="2">Full body</tissue>
    </source>
</reference>
<dbReference type="EMBL" id="JRES01000883">
    <property type="protein sequence ID" value="KNC27556.1"/>
    <property type="molecule type" value="Genomic_DNA"/>
</dbReference>
<proteinExistence type="predicted"/>
<protein>
    <submittedName>
        <fullName evidence="2">Uncharacterized protein</fullName>
    </submittedName>
</protein>
<keyword evidence="1" id="KW-0732">Signal</keyword>